<dbReference type="NCBIfam" id="TIGR01494">
    <property type="entry name" value="ATPase_P-type"/>
    <property type="match status" value="1"/>
</dbReference>
<dbReference type="GO" id="GO:0016020">
    <property type="term" value="C:membrane"/>
    <property type="evidence" value="ECO:0007669"/>
    <property type="project" value="UniProtKB-SubCell"/>
</dbReference>
<evidence type="ECO:0000256" key="2">
    <source>
        <dbReference type="ARBA" id="ARBA00022741"/>
    </source>
</evidence>
<sequence length="201" mass="22813">MKTINQFWSLPGEDVINILETTHNGLKEDEAKSRLHKYGTNTFHNKEKINIFSLFLKQFINPLIFLLIGASIITVILKEWASTFVIIFSVLLNVFLGFYHEYHAEDTLDKLKSYIKDRARVIRDGREQEIDSSLLVPGDILKLSYGFRVPADARLLTVNNFQVDEAILTGESIPVGKNEELVPITAIISERKNIAHSGTLV</sequence>
<dbReference type="Gene3D" id="1.20.1110.10">
    <property type="entry name" value="Calcium-transporting ATPase, transmembrane domain"/>
    <property type="match status" value="1"/>
</dbReference>
<accession>A0A2J0JID4</accession>
<dbReference type="Pfam" id="PF00122">
    <property type="entry name" value="E1-E2_ATPase"/>
    <property type="match status" value="1"/>
</dbReference>
<dbReference type="AlphaFoldDB" id="A0A2J0JID4"/>
<dbReference type="Proteomes" id="UP000228613">
    <property type="component" value="Unassembled WGS sequence"/>
</dbReference>
<gene>
    <name evidence="6" type="ORF">COU48_01565</name>
</gene>
<dbReference type="Gene3D" id="2.70.150.10">
    <property type="entry name" value="Calcium-transporting ATPase, cytoplasmic transduction domain A"/>
    <property type="match status" value="1"/>
</dbReference>
<comment type="subcellular location">
    <subcellularLocation>
        <location evidence="1">Membrane</location>
        <topology evidence="1">Multi-pass membrane protein</topology>
    </subcellularLocation>
</comment>
<evidence type="ECO:0000313" key="6">
    <source>
        <dbReference type="EMBL" id="PIR68904.1"/>
    </source>
</evidence>
<dbReference type="SMART" id="SM00831">
    <property type="entry name" value="Cation_ATPase_N"/>
    <property type="match status" value="1"/>
</dbReference>
<evidence type="ECO:0000259" key="5">
    <source>
        <dbReference type="SMART" id="SM00831"/>
    </source>
</evidence>
<keyword evidence="2" id="KW-0547">Nucleotide-binding</keyword>
<dbReference type="InterPro" id="IPR004014">
    <property type="entry name" value="ATPase_P-typ_cation-transptr_N"/>
</dbReference>
<dbReference type="SUPFAM" id="SSF81653">
    <property type="entry name" value="Calcium ATPase, transduction domain A"/>
    <property type="match status" value="1"/>
</dbReference>
<keyword evidence="4" id="KW-1133">Transmembrane helix</keyword>
<feature type="transmembrane region" description="Helical" evidence="4">
    <location>
        <begin position="59"/>
        <end position="77"/>
    </location>
</feature>
<dbReference type="InterPro" id="IPR023298">
    <property type="entry name" value="ATPase_P-typ_TM_dom_sf"/>
</dbReference>
<evidence type="ECO:0000256" key="4">
    <source>
        <dbReference type="SAM" id="Phobius"/>
    </source>
</evidence>
<keyword evidence="3" id="KW-0067">ATP-binding</keyword>
<protein>
    <recommendedName>
        <fullName evidence="5">Cation-transporting P-type ATPase N-terminal domain-containing protein</fullName>
    </recommendedName>
</protein>
<evidence type="ECO:0000313" key="7">
    <source>
        <dbReference type="Proteomes" id="UP000228613"/>
    </source>
</evidence>
<organism evidence="6 7">
    <name type="scientific">Candidatus Nomurabacteria bacterium CG10_big_fil_rev_8_21_14_0_10_03_31_7</name>
    <dbReference type="NCBI Taxonomy" id="1974730"/>
    <lineage>
        <taxon>Bacteria</taxon>
        <taxon>Candidatus Nomuraibacteriota</taxon>
    </lineage>
</organism>
<evidence type="ECO:0000256" key="1">
    <source>
        <dbReference type="ARBA" id="ARBA00004141"/>
    </source>
</evidence>
<feature type="transmembrane region" description="Helical" evidence="4">
    <location>
        <begin position="83"/>
        <end position="102"/>
    </location>
</feature>
<dbReference type="GO" id="GO:0016887">
    <property type="term" value="F:ATP hydrolysis activity"/>
    <property type="evidence" value="ECO:0007669"/>
    <property type="project" value="InterPro"/>
</dbReference>
<feature type="domain" description="Cation-transporting P-type ATPase N-terminal" evidence="5">
    <location>
        <begin position="6"/>
        <end position="79"/>
    </location>
</feature>
<feature type="non-terminal residue" evidence="6">
    <location>
        <position position="201"/>
    </location>
</feature>
<proteinExistence type="predicted"/>
<dbReference type="InterPro" id="IPR059000">
    <property type="entry name" value="ATPase_P-type_domA"/>
</dbReference>
<keyword evidence="4" id="KW-0812">Transmembrane</keyword>
<dbReference type="EMBL" id="PFCP01000040">
    <property type="protein sequence ID" value="PIR68904.1"/>
    <property type="molecule type" value="Genomic_DNA"/>
</dbReference>
<dbReference type="InterPro" id="IPR008250">
    <property type="entry name" value="ATPase_P-typ_transduc_dom_A_sf"/>
</dbReference>
<keyword evidence="4" id="KW-0472">Membrane</keyword>
<dbReference type="InterPro" id="IPR001757">
    <property type="entry name" value="P_typ_ATPase"/>
</dbReference>
<comment type="caution">
    <text evidence="6">The sequence shown here is derived from an EMBL/GenBank/DDBJ whole genome shotgun (WGS) entry which is preliminary data.</text>
</comment>
<reference evidence="7" key="1">
    <citation type="submission" date="2017-09" db="EMBL/GenBank/DDBJ databases">
        <title>Depth-based differentiation of microbial function through sediment-hosted aquifers and enrichment of novel symbionts in the deep terrestrial subsurface.</title>
        <authorList>
            <person name="Probst A.J."/>
            <person name="Ladd B."/>
            <person name="Jarett J.K."/>
            <person name="Geller-Mcgrath D.E."/>
            <person name="Sieber C.M.K."/>
            <person name="Emerson J.B."/>
            <person name="Anantharaman K."/>
            <person name="Thomas B.C."/>
            <person name="Malmstrom R."/>
            <person name="Stieglmeier M."/>
            <person name="Klingl A."/>
            <person name="Woyke T."/>
            <person name="Ryan C.M."/>
            <person name="Banfield J.F."/>
        </authorList>
    </citation>
    <scope>NUCLEOTIDE SEQUENCE [LARGE SCALE GENOMIC DNA]</scope>
</reference>
<dbReference type="PANTHER" id="PTHR42861">
    <property type="entry name" value="CALCIUM-TRANSPORTING ATPASE"/>
    <property type="match status" value="1"/>
</dbReference>
<dbReference type="GO" id="GO:0005524">
    <property type="term" value="F:ATP binding"/>
    <property type="evidence" value="ECO:0007669"/>
    <property type="project" value="UniProtKB-KW"/>
</dbReference>
<dbReference type="Pfam" id="PF00690">
    <property type="entry name" value="Cation_ATPase_N"/>
    <property type="match status" value="1"/>
</dbReference>
<name>A0A2J0JID4_9BACT</name>
<evidence type="ECO:0000256" key="3">
    <source>
        <dbReference type="ARBA" id="ARBA00022840"/>
    </source>
</evidence>
<dbReference type="SUPFAM" id="SSF81665">
    <property type="entry name" value="Calcium ATPase, transmembrane domain M"/>
    <property type="match status" value="1"/>
</dbReference>